<comment type="caution">
    <text evidence="3">The sequence shown here is derived from an EMBL/GenBank/DDBJ whole genome shotgun (WGS) entry which is preliminary data.</text>
</comment>
<organism evidence="3 4">
    <name type="scientific">Noviherbaspirillum cavernae</name>
    <dbReference type="NCBI Taxonomy" id="2320862"/>
    <lineage>
        <taxon>Bacteria</taxon>
        <taxon>Pseudomonadati</taxon>
        <taxon>Pseudomonadota</taxon>
        <taxon>Betaproteobacteria</taxon>
        <taxon>Burkholderiales</taxon>
        <taxon>Oxalobacteraceae</taxon>
        <taxon>Noviherbaspirillum</taxon>
    </lineage>
</organism>
<reference evidence="3 4" key="1">
    <citation type="submission" date="2018-09" db="EMBL/GenBank/DDBJ databases">
        <authorList>
            <person name="Zhu H."/>
        </authorList>
    </citation>
    <scope>NUCLEOTIDE SEQUENCE [LARGE SCALE GENOMIC DNA]</scope>
    <source>
        <strain evidence="3 4">K2R10-39</strain>
    </source>
</reference>
<dbReference type="EMBL" id="QYUN01000002">
    <property type="protein sequence ID" value="RJG07385.1"/>
    <property type="molecule type" value="Genomic_DNA"/>
</dbReference>
<dbReference type="AlphaFoldDB" id="A0A418X4M3"/>
<keyword evidence="4" id="KW-1185">Reference proteome</keyword>
<evidence type="ECO:0000259" key="2">
    <source>
        <dbReference type="Pfam" id="PF19291"/>
    </source>
</evidence>
<gene>
    <name evidence="3" type="ORF">D3870_16515</name>
</gene>
<dbReference type="InterPro" id="IPR045582">
    <property type="entry name" value="Trehalase-like_N"/>
</dbReference>
<feature type="domain" description="GH15-like" evidence="1">
    <location>
        <begin position="217"/>
        <end position="513"/>
    </location>
</feature>
<dbReference type="Gene3D" id="1.50.10.10">
    <property type="match status" value="1"/>
</dbReference>
<name>A0A418X4M3_9BURK</name>
<dbReference type="OrthoDB" id="3902805at2"/>
<dbReference type="Pfam" id="PF19291">
    <property type="entry name" value="TREH_N"/>
    <property type="match status" value="1"/>
</dbReference>
<protein>
    <submittedName>
        <fullName evidence="3">Glycoside hydrolase family 15 protein</fullName>
    </submittedName>
</protein>
<proteinExistence type="predicted"/>
<keyword evidence="3" id="KW-0378">Hydrolase</keyword>
<evidence type="ECO:0000259" key="1">
    <source>
        <dbReference type="Pfam" id="PF00723"/>
    </source>
</evidence>
<sequence length="591" mass="65053">MSTLQPDIRDLALIGDRKTCAVVTRNASIVWYCPERFDHPSLLAALLDEDKGGAWTVEPSSAIKGSIKGSRRYLEHSGVLETRLRMQGGECTITDWMPLGAAVPDGVCRLFSSAPQRIAIVLKPAPDYARGTADLQPHEEGVRIDGRYCLHASHPLVIEDGAIRFELPAGEEGWAVLANASMARPREADVRRWLNVTLDQWRDIASETAYAGPFETEVAQSLRALRLMTYAPNGGIIAAATTSLPEVPGGHRNYDYRYVWLRDTGMIMSALVRAGSQGGAARQFLEFICGSKQEDARKPLLPPFVSLDYQPAPDEVELPLGGYLGSRPVRIGNNANDQMQLDGFANVLLAAKLIYDRYGTREHWDTVRQLADFLAAHWRQEDNGIWEEHDLRQYTAGKVITSCALRYLAEHADNDAQARRWRDAAGEIHDHVAAHCLNAEGAYAAVAGGEAVDVSAALFPVWGYTAADAPEMLATMRVLERDHSDGRLYRRHLEEFDARKEGAFLAGTIWVAQYWVMRKDLPRARMLLETALKYANDLGFFAEEADAGSGRMLGNFPQTFVHAAFIGAVIDYRNALTGSGNGADARAAGNG</sequence>
<dbReference type="InterPro" id="IPR008928">
    <property type="entry name" value="6-hairpin_glycosidase_sf"/>
</dbReference>
<dbReference type="GO" id="GO:0004553">
    <property type="term" value="F:hydrolase activity, hydrolyzing O-glycosyl compounds"/>
    <property type="evidence" value="ECO:0007669"/>
    <property type="project" value="TreeGrafter"/>
</dbReference>
<dbReference type="GO" id="GO:0005975">
    <property type="term" value="P:carbohydrate metabolic process"/>
    <property type="evidence" value="ECO:0007669"/>
    <property type="project" value="InterPro"/>
</dbReference>
<dbReference type="RefSeq" id="WP_119740789.1">
    <property type="nucleotide sequence ID" value="NZ_QYUN01000002.1"/>
</dbReference>
<dbReference type="PANTHER" id="PTHR31616:SF0">
    <property type="entry name" value="GLUCAN 1,4-ALPHA-GLUCOSIDASE"/>
    <property type="match status" value="1"/>
</dbReference>
<dbReference type="InterPro" id="IPR012341">
    <property type="entry name" value="6hp_glycosidase-like_sf"/>
</dbReference>
<accession>A0A418X4M3</accession>
<dbReference type="SUPFAM" id="SSF48208">
    <property type="entry name" value="Six-hairpin glycosidases"/>
    <property type="match status" value="1"/>
</dbReference>
<feature type="domain" description="GH15-like" evidence="1">
    <location>
        <begin position="527"/>
        <end position="568"/>
    </location>
</feature>
<dbReference type="Pfam" id="PF00723">
    <property type="entry name" value="Glyco_hydro_15"/>
    <property type="match status" value="2"/>
</dbReference>
<feature type="domain" description="Trehalase-like N-terminal" evidence="2">
    <location>
        <begin position="7"/>
        <end position="168"/>
    </location>
</feature>
<dbReference type="PANTHER" id="PTHR31616">
    <property type="entry name" value="TREHALASE"/>
    <property type="match status" value="1"/>
</dbReference>
<dbReference type="Proteomes" id="UP000285190">
    <property type="component" value="Unassembled WGS sequence"/>
</dbReference>
<evidence type="ECO:0000313" key="3">
    <source>
        <dbReference type="EMBL" id="RJG07385.1"/>
    </source>
</evidence>
<dbReference type="InterPro" id="IPR011613">
    <property type="entry name" value="GH15-like"/>
</dbReference>
<evidence type="ECO:0000313" key="4">
    <source>
        <dbReference type="Proteomes" id="UP000285190"/>
    </source>
</evidence>